<comment type="similarity">
    <text evidence="1">Belongs to the glycosyl hydrolase 1 family.</text>
</comment>
<dbReference type="InterPro" id="IPR017853">
    <property type="entry name" value="GH"/>
</dbReference>
<feature type="compositionally biased region" description="Polar residues" evidence="2">
    <location>
        <begin position="30"/>
        <end position="48"/>
    </location>
</feature>
<dbReference type="InterPro" id="IPR001360">
    <property type="entry name" value="Glyco_hydro_1"/>
</dbReference>
<feature type="signal peptide" evidence="3">
    <location>
        <begin position="1"/>
        <end position="26"/>
    </location>
</feature>
<feature type="chain" id="PRO_5008101185" evidence="3">
    <location>
        <begin position="27"/>
        <end position="686"/>
    </location>
</feature>
<feature type="region of interest" description="Disordered" evidence="2">
    <location>
        <begin position="26"/>
        <end position="50"/>
    </location>
</feature>
<dbReference type="RefSeq" id="XP_018137622.1">
    <property type="nucleotide sequence ID" value="XM_018283297.1"/>
</dbReference>
<dbReference type="PANTHER" id="PTHR10353">
    <property type="entry name" value="GLYCOSYL HYDROLASE"/>
    <property type="match status" value="1"/>
</dbReference>
<comment type="caution">
    <text evidence="4">The sequence shown here is derived from an EMBL/GenBank/DDBJ whole genome shotgun (WGS) entry which is preliminary data.</text>
</comment>
<protein>
    <submittedName>
        <fullName evidence="4">Beta-glucosidase</fullName>
    </submittedName>
</protein>
<organism evidence="4 5">
    <name type="scientific">Pochonia chlamydosporia 170</name>
    <dbReference type="NCBI Taxonomy" id="1380566"/>
    <lineage>
        <taxon>Eukaryota</taxon>
        <taxon>Fungi</taxon>
        <taxon>Dikarya</taxon>
        <taxon>Ascomycota</taxon>
        <taxon>Pezizomycotina</taxon>
        <taxon>Sordariomycetes</taxon>
        <taxon>Hypocreomycetidae</taxon>
        <taxon>Hypocreales</taxon>
        <taxon>Clavicipitaceae</taxon>
        <taxon>Pochonia</taxon>
    </lineage>
</organism>
<dbReference type="EMBL" id="LSBJ02000002">
    <property type="protein sequence ID" value="OAQ59629.1"/>
    <property type="molecule type" value="Genomic_DNA"/>
</dbReference>
<dbReference type="OrthoDB" id="65569at2759"/>
<dbReference type="SUPFAM" id="SSF51445">
    <property type="entry name" value="(Trans)glycosidases"/>
    <property type="match status" value="1"/>
</dbReference>
<dbReference type="Gene3D" id="3.20.20.80">
    <property type="entry name" value="Glycosidases"/>
    <property type="match status" value="1"/>
</dbReference>
<dbReference type="GeneID" id="28847291"/>
<evidence type="ECO:0000256" key="1">
    <source>
        <dbReference type="RuleBase" id="RU003690"/>
    </source>
</evidence>
<keyword evidence="5" id="KW-1185">Reference proteome</keyword>
<dbReference type="GO" id="GO:0008422">
    <property type="term" value="F:beta-glucosidase activity"/>
    <property type="evidence" value="ECO:0007669"/>
    <property type="project" value="TreeGrafter"/>
</dbReference>
<dbReference type="KEGG" id="pchm:VFPPC_03845"/>
<dbReference type="STRING" id="1380566.A0A179F3B9"/>
<reference evidence="4 5" key="1">
    <citation type="journal article" date="2016" name="PLoS Pathog.">
        <title>Biosynthesis of antibiotic leucinostatins in bio-control fungus Purpureocillium lilacinum and their inhibition on phytophthora revealed by genome mining.</title>
        <authorList>
            <person name="Wang G."/>
            <person name="Liu Z."/>
            <person name="Lin R."/>
            <person name="Li E."/>
            <person name="Mao Z."/>
            <person name="Ling J."/>
            <person name="Yang Y."/>
            <person name="Yin W.B."/>
            <person name="Xie B."/>
        </authorList>
    </citation>
    <scope>NUCLEOTIDE SEQUENCE [LARGE SCALE GENOMIC DNA]</scope>
    <source>
        <strain evidence="4">170</strain>
    </source>
</reference>
<dbReference type="Proteomes" id="UP000078397">
    <property type="component" value="Unassembled WGS sequence"/>
</dbReference>
<sequence>MSKFTVLWLALVATAVSPGLVPGVDAKAPRQSQCQPCSNGNDQEQQYTAGPFHYPTATSVRYATSVGKPTAPPPTYAPAPAEATSLVLPLEYTTWGKWNPWVPNFGQEGVNGRYGKNAWSKMWSLANLPNFPPKTSVFSTTVVPTPVPTSELVFPPKDHFGPSSDTGCCYTFPPNFMFGVAGAAAQIEGAIADQGRSPALPDVLGIIPSMANDYTTDEHYYYYKQDIERLAAMGVKYYSFSVSWTRILPFALPGTPVNKQGIDHYNDVINFVLEKGMVPVVTLMHFDPPVQMFSSLINNLDGLSFATGIFSQFAPTAGNSSLTGSIPRQGMGVDMKKLTDLAKLLGFGGLVELSGLGGNSSSSSIPHNVTFHDAFLNYAKVVMTHYADRVPLWVTVNEPQMFNYDSKAIDGILRAHASTYHFYKNELKGTGNITIKFANNYGVPRDPTSDADVYAADWFNSFAIGMFADPLFHGKDYPVSFKALYPNHTPLTPKDLEFMNGTVDILSFDYYSSTVVSSPVAGDKDSILACTKDASHPLRSSQCVKAEFVDKNGWSVGYRSQSYVRTTPTLLRSYLNYLYTNWRKPIALTEFGFPVFAEGEKELTDQLFDTPRTTYYLSYLSELLKAIWEDGVDVVGAFAWSFADNWEWGDYKAQFGLQTVNRTTQQRHYKKSFFDLVDFMKSRGAE</sequence>
<proteinExistence type="inferred from homology"/>
<dbReference type="AlphaFoldDB" id="A0A179F3B9"/>
<evidence type="ECO:0000313" key="4">
    <source>
        <dbReference type="EMBL" id="OAQ59629.1"/>
    </source>
</evidence>
<dbReference type="PANTHER" id="PTHR10353:SF53">
    <property type="entry name" value="BETA-1,4-GLUCOSIDASE (EUROFUNG)"/>
    <property type="match status" value="1"/>
</dbReference>
<evidence type="ECO:0000256" key="3">
    <source>
        <dbReference type="SAM" id="SignalP"/>
    </source>
</evidence>
<accession>A0A179F3B9</accession>
<evidence type="ECO:0000256" key="2">
    <source>
        <dbReference type="SAM" id="MobiDB-lite"/>
    </source>
</evidence>
<evidence type="ECO:0000313" key="5">
    <source>
        <dbReference type="Proteomes" id="UP000078397"/>
    </source>
</evidence>
<dbReference type="GO" id="GO:0005975">
    <property type="term" value="P:carbohydrate metabolic process"/>
    <property type="evidence" value="ECO:0007669"/>
    <property type="project" value="InterPro"/>
</dbReference>
<name>A0A179F3B9_METCM</name>
<keyword evidence="3" id="KW-0732">Signal</keyword>
<dbReference type="PRINTS" id="PR00131">
    <property type="entry name" value="GLHYDRLASE1"/>
</dbReference>
<dbReference type="Pfam" id="PF00232">
    <property type="entry name" value="Glyco_hydro_1"/>
    <property type="match status" value="2"/>
</dbReference>
<gene>
    <name evidence="4" type="ORF">VFPPC_03845</name>
</gene>